<dbReference type="Pfam" id="PF00069">
    <property type="entry name" value="Pkinase"/>
    <property type="match status" value="2"/>
</dbReference>
<evidence type="ECO:0000256" key="8">
    <source>
        <dbReference type="RuleBase" id="RU000304"/>
    </source>
</evidence>
<gene>
    <name evidence="11" type="ORF">GTHE00462_LOCUS7727</name>
    <name evidence="12" type="ORF">GTHE00462_LOCUS7736</name>
</gene>
<dbReference type="EMBL" id="HBKN01009827">
    <property type="protein sequence ID" value="CAE2274687.1"/>
    <property type="molecule type" value="Transcribed_RNA"/>
</dbReference>
<accession>A0A6U5XUS5</accession>
<feature type="region of interest" description="Disordered" evidence="9">
    <location>
        <begin position="432"/>
        <end position="463"/>
    </location>
</feature>
<proteinExistence type="inferred from homology"/>
<dbReference type="InterPro" id="IPR000719">
    <property type="entry name" value="Prot_kinase_dom"/>
</dbReference>
<dbReference type="Gene3D" id="1.10.510.10">
    <property type="entry name" value="Transferase(Phosphotransferase) domain 1"/>
    <property type="match status" value="2"/>
</dbReference>
<organism evidence="11">
    <name type="scientific">Guillardia theta</name>
    <name type="common">Cryptophyte</name>
    <name type="synonym">Cryptomonas phi</name>
    <dbReference type="NCBI Taxonomy" id="55529"/>
    <lineage>
        <taxon>Eukaryota</taxon>
        <taxon>Cryptophyceae</taxon>
        <taxon>Pyrenomonadales</taxon>
        <taxon>Geminigeraceae</taxon>
        <taxon>Guillardia</taxon>
    </lineage>
</organism>
<keyword evidence="6 7" id="KW-0067">ATP-binding</keyword>
<keyword evidence="2 8" id="KW-0723">Serine/threonine-protein kinase</keyword>
<comment type="similarity">
    <text evidence="8">Belongs to the protein kinase superfamily.</text>
</comment>
<sequence length="463" mass="52677">METLRNRKRRSRSAVYNVYQEAAHKKISIREELMIYPVDMRFLNEVEKQFDLTRMVGSGTFGEVYEAYDRLNDRRVAIKRLLPFQTMDAHKKEANFISSLHGKSNIVQRVQSPPLAPNGIILVEEQQALIFEYFEHDSPSDYVKDLTIKEITHYMKNLFVALRSVHALGIIHRDVKLNNFLYDRRNKKYLLVDFGLAEKKMQKTALGISTGQTPSPGRRTTSGSMSKYFPATKSNGYILPSENLAQQIAKRRRLGVRRTNASETVRNSGVKLKRLPVNRGGTRGYRAPEVLMGSHHQTTAVDVWSAGVILLTLLCRQTHCFQWFRHDNDNLAVMEIYGLRMYIKSMDAEFQHNYGYTGQYRDKIRDVIEDFKLDVEVKLLSSALLYHEDEDEVRTIGTSSQLCPRVEANMADLDKLPGRGCGMQGLARGGGGTCDLGLPQPLPRHRSPHEDDSTGGSEASLPH</sequence>
<evidence type="ECO:0000256" key="6">
    <source>
        <dbReference type="ARBA" id="ARBA00022840"/>
    </source>
</evidence>
<keyword evidence="5" id="KW-0418">Kinase</keyword>
<evidence type="ECO:0000259" key="10">
    <source>
        <dbReference type="PROSITE" id="PS50011"/>
    </source>
</evidence>
<feature type="domain" description="Protein kinase" evidence="10">
    <location>
        <begin position="50"/>
        <end position="390"/>
    </location>
</feature>
<dbReference type="InterPro" id="IPR011009">
    <property type="entry name" value="Kinase-like_dom_sf"/>
</dbReference>
<dbReference type="InterPro" id="IPR017441">
    <property type="entry name" value="Protein_kinase_ATP_BS"/>
</dbReference>
<dbReference type="PROSITE" id="PS00107">
    <property type="entry name" value="PROTEIN_KINASE_ATP"/>
    <property type="match status" value="1"/>
</dbReference>
<dbReference type="SMART" id="SM00220">
    <property type="entry name" value="S_TKc"/>
    <property type="match status" value="1"/>
</dbReference>
<dbReference type="EC" id="2.7.11.1" evidence="1"/>
<name>A0A6U5XUS5_GUITH</name>
<dbReference type="Gene3D" id="3.30.200.20">
    <property type="entry name" value="Phosphorylase Kinase, domain 1"/>
    <property type="match status" value="1"/>
</dbReference>
<reference evidence="11" key="1">
    <citation type="submission" date="2021-01" db="EMBL/GenBank/DDBJ databases">
        <authorList>
            <person name="Corre E."/>
            <person name="Pelletier E."/>
            <person name="Niang G."/>
            <person name="Scheremetjew M."/>
            <person name="Finn R."/>
            <person name="Kale V."/>
            <person name="Holt S."/>
            <person name="Cochrane G."/>
            <person name="Meng A."/>
            <person name="Brown T."/>
            <person name="Cohen L."/>
        </authorList>
    </citation>
    <scope>NUCLEOTIDE SEQUENCE</scope>
    <source>
        <strain evidence="11">CCMP 2712</strain>
    </source>
</reference>
<dbReference type="GO" id="GO:0004674">
    <property type="term" value="F:protein serine/threonine kinase activity"/>
    <property type="evidence" value="ECO:0007669"/>
    <property type="project" value="UniProtKB-KW"/>
</dbReference>
<dbReference type="GO" id="GO:0005524">
    <property type="term" value="F:ATP binding"/>
    <property type="evidence" value="ECO:0007669"/>
    <property type="project" value="UniProtKB-UniRule"/>
</dbReference>
<evidence type="ECO:0000256" key="4">
    <source>
        <dbReference type="ARBA" id="ARBA00022741"/>
    </source>
</evidence>
<dbReference type="SUPFAM" id="SSF56112">
    <property type="entry name" value="Protein kinase-like (PK-like)"/>
    <property type="match status" value="1"/>
</dbReference>
<dbReference type="GO" id="GO:0044773">
    <property type="term" value="P:mitotic DNA damage checkpoint signaling"/>
    <property type="evidence" value="ECO:0007669"/>
    <property type="project" value="TreeGrafter"/>
</dbReference>
<evidence type="ECO:0000256" key="2">
    <source>
        <dbReference type="ARBA" id="ARBA00022527"/>
    </source>
</evidence>
<keyword evidence="3" id="KW-0808">Transferase</keyword>
<dbReference type="PROSITE" id="PS00108">
    <property type="entry name" value="PROTEIN_KINASE_ST"/>
    <property type="match status" value="1"/>
</dbReference>
<dbReference type="GO" id="GO:0005634">
    <property type="term" value="C:nucleus"/>
    <property type="evidence" value="ECO:0007669"/>
    <property type="project" value="TreeGrafter"/>
</dbReference>
<dbReference type="PANTHER" id="PTHR44167:SF23">
    <property type="entry name" value="CDC7 KINASE, ISOFORM A-RELATED"/>
    <property type="match status" value="1"/>
</dbReference>
<evidence type="ECO:0000313" key="11">
    <source>
        <dbReference type="EMBL" id="CAE2274649.1"/>
    </source>
</evidence>
<evidence type="ECO:0000256" key="1">
    <source>
        <dbReference type="ARBA" id="ARBA00012513"/>
    </source>
</evidence>
<evidence type="ECO:0000256" key="3">
    <source>
        <dbReference type="ARBA" id="ARBA00022679"/>
    </source>
</evidence>
<dbReference type="PROSITE" id="PS50011">
    <property type="entry name" value="PROTEIN_KINASE_DOM"/>
    <property type="match status" value="1"/>
</dbReference>
<evidence type="ECO:0000313" key="12">
    <source>
        <dbReference type="EMBL" id="CAE2274687.1"/>
    </source>
</evidence>
<feature type="binding site" evidence="7">
    <location>
        <position position="79"/>
    </location>
    <ligand>
        <name>ATP</name>
        <dbReference type="ChEBI" id="CHEBI:30616"/>
    </ligand>
</feature>
<dbReference type="EMBL" id="HBKN01009816">
    <property type="protein sequence ID" value="CAE2274649.1"/>
    <property type="molecule type" value="Transcribed_RNA"/>
</dbReference>
<keyword evidence="4 7" id="KW-0547">Nucleotide-binding</keyword>
<evidence type="ECO:0000256" key="7">
    <source>
        <dbReference type="PROSITE-ProRule" id="PRU10141"/>
    </source>
</evidence>
<protein>
    <recommendedName>
        <fullName evidence="1">non-specific serine/threonine protein kinase</fullName>
        <ecNumber evidence="1">2.7.11.1</ecNumber>
    </recommendedName>
</protein>
<dbReference type="PANTHER" id="PTHR44167">
    <property type="entry name" value="OVARIAN-SPECIFIC SERINE/THREONINE-PROTEIN KINASE LOK-RELATED"/>
    <property type="match status" value="1"/>
</dbReference>
<evidence type="ECO:0000256" key="9">
    <source>
        <dbReference type="SAM" id="MobiDB-lite"/>
    </source>
</evidence>
<dbReference type="AlphaFoldDB" id="A0A6U5XUS5"/>
<dbReference type="InterPro" id="IPR008271">
    <property type="entry name" value="Ser/Thr_kinase_AS"/>
</dbReference>
<evidence type="ECO:0000256" key="5">
    <source>
        <dbReference type="ARBA" id="ARBA00022777"/>
    </source>
</evidence>